<dbReference type="Pfam" id="PF00043">
    <property type="entry name" value="GST_C"/>
    <property type="match status" value="1"/>
</dbReference>
<evidence type="ECO:0000313" key="3">
    <source>
        <dbReference type="Proteomes" id="UP000284706"/>
    </source>
</evidence>
<reference evidence="2 3" key="1">
    <citation type="journal article" date="2018" name="Evol. Lett.">
        <title>Horizontal gene cluster transfer increased hallucinogenic mushroom diversity.</title>
        <authorList>
            <person name="Reynolds H.T."/>
            <person name="Vijayakumar V."/>
            <person name="Gluck-Thaler E."/>
            <person name="Korotkin H.B."/>
            <person name="Matheny P.B."/>
            <person name="Slot J.C."/>
        </authorList>
    </citation>
    <scope>NUCLEOTIDE SEQUENCE [LARGE SCALE GENOMIC DNA]</scope>
    <source>
        <strain evidence="2 3">SRW20</strain>
    </source>
</reference>
<organism evidence="2 3">
    <name type="scientific">Gymnopilus dilepis</name>
    <dbReference type="NCBI Taxonomy" id="231916"/>
    <lineage>
        <taxon>Eukaryota</taxon>
        <taxon>Fungi</taxon>
        <taxon>Dikarya</taxon>
        <taxon>Basidiomycota</taxon>
        <taxon>Agaricomycotina</taxon>
        <taxon>Agaricomycetes</taxon>
        <taxon>Agaricomycetidae</taxon>
        <taxon>Agaricales</taxon>
        <taxon>Agaricineae</taxon>
        <taxon>Hymenogastraceae</taxon>
        <taxon>Gymnopilus</taxon>
    </lineage>
</organism>
<dbReference type="InterPro" id="IPR036282">
    <property type="entry name" value="Glutathione-S-Trfase_C_sf"/>
</dbReference>
<dbReference type="OrthoDB" id="422574at2759"/>
<dbReference type="PROSITE" id="PS50405">
    <property type="entry name" value="GST_CTER"/>
    <property type="match status" value="1"/>
</dbReference>
<dbReference type="InParanoid" id="A0A409YRQ4"/>
<evidence type="ECO:0000259" key="1">
    <source>
        <dbReference type="PROSITE" id="PS50405"/>
    </source>
</evidence>
<accession>A0A409YRQ4</accession>
<dbReference type="PANTHER" id="PTHR44051">
    <property type="entry name" value="GLUTATHIONE S-TRANSFERASE-RELATED"/>
    <property type="match status" value="1"/>
</dbReference>
<dbReference type="InterPro" id="IPR004046">
    <property type="entry name" value="GST_C"/>
</dbReference>
<gene>
    <name evidence="2" type="ORF">CVT26_009246</name>
</gene>
<dbReference type="Gene3D" id="1.20.1050.10">
    <property type="match status" value="1"/>
</dbReference>
<feature type="domain" description="GST C-terminal" evidence="1">
    <location>
        <begin position="198"/>
        <end position="341"/>
    </location>
</feature>
<evidence type="ECO:0000313" key="2">
    <source>
        <dbReference type="EMBL" id="PPR05673.1"/>
    </source>
</evidence>
<dbReference type="EMBL" id="NHYE01000448">
    <property type="protein sequence ID" value="PPR05673.1"/>
    <property type="molecule type" value="Genomic_DNA"/>
</dbReference>
<dbReference type="SUPFAM" id="SSF47616">
    <property type="entry name" value="GST C-terminal domain-like"/>
    <property type="match status" value="1"/>
</dbReference>
<keyword evidence="3" id="KW-1185">Reference proteome</keyword>
<dbReference type="Proteomes" id="UP000284706">
    <property type="component" value="Unassembled WGS sequence"/>
</dbReference>
<dbReference type="InterPro" id="IPR010987">
    <property type="entry name" value="Glutathione-S-Trfase_C-like"/>
</dbReference>
<dbReference type="PANTHER" id="PTHR44051:SF8">
    <property type="entry name" value="GLUTATHIONE S-TRANSFERASE GSTA"/>
    <property type="match status" value="1"/>
</dbReference>
<dbReference type="STRING" id="231916.A0A409YRQ4"/>
<proteinExistence type="predicted"/>
<comment type="caution">
    <text evidence="2">The sequence shown here is derived from an EMBL/GenBank/DDBJ whole genome shotgun (WGS) entry which is preliminary data.</text>
</comment>
<sequence length="341" mass="37398">MTPYRTTGQNASILLLRPRLDSARPIIEGEFFSVKGVCNWSSQILRLLRAKSRTTGHPPVLGAAPAVLKTCDISLNPKYSTASALYSPTRSPTSRRHSLTLYTSSQVRYSALTPYGALQRSGVVPRHASVVDTACAFHVQDRCRSVPALTAGSLNSILRLETPKDPLDQLDMDAASIQSAIGTHITLGDGAFVEDLGHRDQKAQESRRLGLQGSTCLSTGPTGIQDNKSPYDNVQHGGIGPMQGQANHFTFAAPEKIEYGQKRYVNETRRLYGVLEGHLKKGDKQFILGDKFTLADIKTFPWVRRGNILGIDFASEFPTIRAWLDRIEARPDVQEGSKIPA</sequence>
<protein>
    <recommendedName>
        <fullName evidence="1">GST C-terminal domain-containing protein</fullName>
    </recommendedName>
</protein>
<dbReference type="AlphaFoldDB" id="A0A409YRQ4"/>
<name>A0A409YRQ4_9AGAR</name>